<dbReference type="InterPro" id="IPR001849">
    <property type="entry name" value="PH_domain"/>
</dbReference>
<dbReference type="CDD" id="cd01249">
    <property type="entry name" value="BAR-PH_GRAF_family"/>
    <property type="match status" value="1"/>
</dbReference>
<dbReference type="InterPro" id="IPR047225">
    <property type="entry name" value="PH_GRAF"/>
</dbReference>
<evidence type="ECO:0000259" key="3">
    <source>
        <dbReference type="PROSITE" id="PS50238"/>
    </source>
</evidence>
<dbReference type="SUPFAM" id="SSF50729">
    <property type="entry name" value="PH domain-like"/>
    <property type="match status" value="1"/>
</dbReference>
<dbReference type="PROSITE" id="PS50238">
    <property type="entry name" value="RHOGAP"/>
    <property type="match status" value="1"/>
</dbReference>
<dbReference type="GO" id="GO:0007165">
    <property type="term" value="P:signal transduction"/>
    <property type="evidence" value="ECO:0007669"/>
    <property type="project" value="InterPro"/>
</dbReference>
<gene>
    <name evidence="4" type="ORF">TCMB3V08_LOCUS11561</name>
</gene>
<dbReference type="InterPro" id="IPR047234">
    <property type="entry name" value="GRAF_fam"/>
</dbReference>
<dbReference type="InterPro" id="IPR011993">
    <property type="entry name" value="PH-like_dom_sf"/>
</dbReference>
<protein>
    <submittedName>
        <fullName evidence="4">(California timema) hypothetical protein</fullName>
    </submittedName>
</protein>
<accession>A0A7R9PDF6</accession>
<dbReference type="InterPro" id="IPR000198">
    <property type="entry name" value="RhoGAP_dom"/>
</dbReference>
<dbReference type="PANTHER" id="PTHR12552">
    <property type="entry name" value="OLIGOPHRENIN 1"/>
    <property type="match status" value="1"/>
</dbReference>
<dbReference type="EMBL" id="OE189530">
    <property type="protein sequence ID" value="CAD7579025.1"/>
    <property type="molecule type" value="Genomic_DNA"/>
</dbReference>
<reference evidence="4" key="1">
    <citation type="submission" date="2020-11" db="EMBL/GenBank/DDBJ databases">
        <authorList>
            <person name="Tran Van P."/>
        </authorList>
    </citation>
    <scope>NUCLEOTIDE SEQUENCE</scope>
</reference>
<dbReference type="Pfam" id="PF00620">
    <property type="entry name" value="RhoGAP"/>
    <property type="match status" value="1"/>
</dbReference>
<sequence>MKPYHSYPLFQSSAESFTLASCVRRMSDSIEKRFCFDITSVERPGVVAVQYTLQALSEEDRKQWMDIMDGKEPVSEGLHASALHGMYALPGKILKPEERALDEIGIGFINRCIEVLESRGLEEQGLYRVAGVSSKVTKLVSMGLDRRKSDKMTMLDDSYEWDSKTITSALKTYLRNLPEPLMTFRYHNGFIAAASE</sequence>
<feature type="domain" description="PH" evidence="2">
    <location>
        <begin position="1"/>
        <end position="73"/>
    </location>
</feature>
<name>A0A7R9PDF6_TIMCA</name>
<dbReference type="Gene3D" id="1.10.555.10">
    <property type="entry name" value="Rho GTPase activation protein"/>
    <property type="match status" value="1"/>
</dbReference>
<dbReference type="AlphaFoldDB" id="A0A7R9PDF6"/>
<dbReference type="PROSITE" id="PS50003">
    <property type="entry name" value="PH_DOMAIN"/>
    <property type="match status" value="1"/>
</dbReference>
<dbReference type="InterPro" id="IPR008936">
    <property type="entry name" value="Rho_GTPase_activation_prot"/>
</dbReference>
<evidence type="ECO:0000313" key="4">
    <source>
        <dbReference type="EMBL" id="CAD7579025.1"/>
    </source>
</evidence>
<organism evidence="4">
    <name type="scientific">Timema californicum</name>
    <name type="common">California timema</name>
    <name type="synonym">Walking stick</name>
    <dbReference type="NCBI Taxonomy" id="61474"/>
    <lineage>
        <taxon>Eukaryota</taxon>
        <taxon>Metazoa</taxon>
        <taxon>Ecdysozoa</taxon>
        <taxon>Arthropoda</taxon>
        <taxon>Hexapoda</taxon>
        <taxon>Insecta</taxon>
        <taxon>Pterygota</taxon>
        <taxon>Neoptera</taxon>
        <taxon>Polyneoptera</taxon>
        <taxon>Phasmatodea</taxon>
        <taxon>Timematodea</taxon>
        <taxon>Timematoidea</taxon>
        <taxon>Timematidae</taxon>
        <taxon>Timema</taxon>
    </lineage>
</organism>
<dbReference type="Gene3D" id="2.30.29.30">
    <property type="entry name" value="Pleckstrin-homology domain (PH domain)/Phosphotyrosine-binding domain (PTB)"/>
    <property type="match status" value="1"/>
</dbReference>
<keyword evidence="1" id="KW-0343">GTPase activation</keyword>
<dbReference type="GO" id="GO:0005096">
    <property type="term" value="F:GTPase activator activity"/>
    <property type="evidence" value="ECO:0007669"/>
    <property type="project" value="UniProtKB-KW"/>
</dbReference>
<evidence type="ECO:0000256" key="1">
    <source>
        <dbReference type="ARBA" id="ARBA00022468"/>
    </source>
</evidence>
<proteinExistence type="predicted"/>
<dbReference type="PANTHER" id="PTHR12552:SF1">
    <property type="entry name" value="RHO GTPASE-ACTIVATING PROTEIN GRAF"/>
    <property type="match status" value="1"/>
</dbReference>
<evidence type="ECO:0000259" key="2">
    <source>
        <dbReference type="PROSITE" id="PS50003"/>
    </source>
</evidence>
<dbReference type="Pfam" id="PF00169">
    <property type="entry name" value="PH"/>
    <property type="match status" value="1"/>
</dbReference>
<dbReference type="SUPFAM" id="SSF48350">
    <property type="entry name" value="GTPase activation domain, GAP"/>
    <property type="match status" value="1"/>
</dbReference>
<feature type="domain" description="Rho-GAP" evidence="3">
    <location>
        <begin position="99"/>
        <end position="196"/>
    </location>
</feature>